<keyword evidence="2" id="KW-0540">Nuclease</keyword>
<proteinExistence type="predicted"/>
<feature type="domain" description="Type I restriction modification DNA specificity" evidence="1">
    <location>
        <begin position="373"/>
        <end position="537"/>
    </location>
</feature>
<dbReference type="RefSeq" id="WP_217679982.1">
    <property type="nucleotide sequence ID" value="NZ_JAHRGL010000011.1"/>
</dbReference>
<feature type="domain" description="Type I restriction modification DNA specificity" evidence="1">
    <location>
        <begin position="112"/>
        <end position="259"/>
    </location>
</feature>
<protein>
    <submittedName>
        <fullName evidence="2">Restriction endonuclease subunit S</fullName>
    </submittedName>
</protein>
<dbReference type="Proteomes" id="UP000813068">
    <property type="component" value="Unassembled WGS sequence"/>
</dbReference>
<gene>
    <name evidence="2" type="ORF">KRX52_04600</name>
</gene>
<dbReference type="InterPro" id="IPR051212">
    <property type="entry name" value="Type-I_RE_S_subunit"/>
</dbReference>
<dbReference type="GO" id="GO:0004519">
    <property type="term" value="F:endonuclease activity"/>
    <property type="evidence" value="ECO:0007669"/>
    <property type="project" value="UniProtKB-KW"/>
</dbReference>
<evidence type="ECO:0000259" key="1">
    <source>
        <dbReference type="Pfam" id="PF01420"/>
    </source>
</evidence>
<sequence length="560" mass="61558">MTALLTDNLPLLAGAPNGIPKLRELILELAVRGKLVPQDPSDEPASKLLKRIAEEKAGLVADGKIKKQKPLAVIGEEEKPFELPEGWEWVSTAELTLLITDGTHHTPNYVASGVPFISVKDIDGATVSFDNCKYISPEEHSKINSRCNPEKGDILLCRIGTLGRPTVVDTDIPFSLFVSVGLLKLPKKTNVSKYFHCALSSPLMYRQYDQIKAGGSHTNKLNLGDIPRLLVPLPPHAEQHRIVAKVDELMALCDRLEARQADTECAHARLVQALLDSLTQASDADDFAASWQRLAEHFHSLITSESSIDALKQTLLQLAVMGKLVPQEPGDEPASELFKRIAEEKARLVAEGKIRKQKPLAEIGEEEKPFELPEGWEWARFGQLIELVSGQHLGPEEYFEQPQDGAIPYLTGPADFGEFSPLPTRHTFERRAVSVEGDILLTVKGSGVGKTNFVTQPALAISRQLMAARPILVDVQFARSMLFSMAEHFQSKSIGIAIPGISREDVLNSVIGTPPIAEQHRIVVKLDQLMTLCDQLKACLTDARQLHERLAGTLVEQAVA</sequence>
<dbReference type="Pfam" id="PF01420">
    <property type="entry name" value="Methylase_S"/>
    <property type="match status" value="2"/>
</dbReference>
<comment type="caution">
    <text evidence="2">The sequence shown here is derived from an EMBL/GenBank/DDBJ whole genome shotgun (WGS) entry which is preliminary data.</text>
</comment>
<dbReference type="EMBL" id="JAHRGL010000011">
    <property type="protein sequence ID" value="MBV2132075.1"/>
    <property type="molecule type" value="Genomic_DNA"/>
</dbReference>
<name>A0ABS6MU51_9GAMM</name>
<accession>A0ABS6MU51</accession>
<keyword evidence="2" id="KW-0378">Hydrolase</keyword>
<organism evidence="2 3">
    <name type="scientific">Geopseudomonas aromaticivorans</name>
    <dbReference type="NCBI Taxonomy" id="2849492"/>
    <lineage>
        <taxon>Bacteria</taxon>
        <taxon>Pseudomonadati</taxon>
        <taxon>Pseudomonadota</taxon>
        <taxon>Gammaproteobacteria</taxon>
        <taxon>Pseudomonadales</taxon>
        <taxon>Pseudomonadaceae</taxon>
        <taxon>Geopseudomonas</taxon>
    </lineage>
</organism>
<evidence type="ECO:0000313" key="3">
    <source>
        <dbReference type="Proteomes" id="UP000813068"/>
    </source>
</evidence>
<dbReference type="PANTHER" id="PTHR43140:SF1">
    <property type="entry name" value="TYPE I RESTRICTION ENZYME ECOKI SPECIFICITY SUBUNIT"/>
    <property type="match status" value="1"/>
</dbReference>
<dbReference type="InterPro" id="IPR000055">
    <property type="entry name" value="Restrct_endonuc_typeI_TRD"/>
</dbReference>
<keyword evidence="2" id="KW-0255">Endonuclease</keyword>
<evidence type="ECO:0000313" key="2">
    <source>
        <dbReference type="EMBL" id="MBV2132075.1"/>
    </source>
</evidence>
<reference evidence="2 3" key="1">
    <citation type="submission" date="2021-06" db="EMBL/GenBank/DDBJ databases">
        <title>Differences between aerobic and microaerobic xylene degrading microbial communities.</title>
        <authorList>
            <person name="Banerjee S."/>
            <person name="Tancsics A."/>
        </authorList>
    </citation>
    <scope>NUCLEOTIDE SEQUENCE [LARGE SCALE GENOMIC DNA]</scope>
    <source>
        <strain evidence="2 3">MAP12</strain>
    </source>
</reference>
<keyword evidence="3" id="KW-1185">Reference proteome</keyword>
<dbReference type="PANTHER" id="PTHR43140">
    <property type="entry name" value="TYPE-1 RESTRICTION ENZYME ECOKI SPECIFICITY PROTEIN"/>
    <property type="match status" value="1"/>
</dbReference>
<dbReference type="CDD" id="cd17246">
    <property type="entry name" value="RMtype1_S_SonII-TRD2-CR2_like"/>
    <property type="match status" value="1"/>
</dbReference>